<evidence type="ECO:0000259" key="1">
    <source>
        <dbReference type="PROSITE" id="PS51186"/>
    </source>
</evidence>
<dbReference type="EMBL" id="JAFBBP010000001">
    <property type="protein sequence ID" value="MBM7492595.1"/>
    <property type="molecule type" value="Genomic_DNA"/>
</dbReference>
<dbReference type="RefSeq" id="WP_204943450.1">
    <property type="nucleotide sequence ID" value="NZ_JAFBBP010000001.1"/>
</dbReference>
<proteinExistence type="predicted"/>
<dbReference type="PROSITE" id="PS51186">
    <property type="entry name" value="GNAT"/>
    <property type="match status" value="1"/>
</dbReference>
<evidence type="ECO:0000313" key="3">
    <source>
        <dbReference type="Proteomes" id="UP000764837"/>
    </source>
</evidence>
<dbReference type="SUPFAM" id="SSF55729">
    <property type="entry name" value="Acyl-CoA N-acyltransferases (Nat)"/>
    <property type="match status" value="1"/>
</dbReference>
<dbReference type="Pfam" id="PF00583">
    <property type="entry name" value="Acetyltransf_1"/>
    <property type="match status" value="1"/>
</dbReference>
<reference evidence="2 3" key="1">
    <citation type="submission" date="2021-01" db="EMBL/GenBank/DDBJ databases">
        <title>Sequencing the genomes of 1000 actinobacteria strains.</title>
        <authorList>
            <person name="Klenk H.-P."/>
        </authorList>
    </citation>
    <scope>NUCLEOTIDE SEQUENCE [LARGE SCALE GENOMIC DNA]</scope>
    <source>
        <strain evidence="2 3">DSM 100204</strain>
    </source>
</reference>
<comment type="caution">
    <text evidence="2">The sequence shown here is derived from an EMBL/GenBank/DDBJ whole genome shotgun (WGS) entry which is preliminary data.</text>
</comment>
<accession>A0ABS2LWR9</accession>
<name>A0ABS2LWR9_9ACTN</name>
<organism evidence="2 3">
    <name type="scientific">Micromonospora luteifusca</name>
    <dbReference type="NCBI Taxonomy" id="709860"/>
    <lineage>
        <taxon>Bacteria</taxon>
        <taxon>Bacillati</taxon>
        <taxon>Actinomycetota</taxon>
        <taxon>Actinomycetes</taxon>
        <taxon>Micromonosporales</taxon>
        <taxon>Micromonosporaceae</taxon>
        <taxon>Micromonospora</taxon>
    </lineage>
</organism>
<evidence type="ECO:0000313" key="2">
    <source>
        <dbReference type="EMBL" id="MBM7492595.1"/>
    </source>
</evidence>
<protein>
    <submittedName>
        <fullName evidence="2">GNAT superfamily N-acetyltransferase</fullName>
    </submittedName>
</protein>
<gene>
    <name evidence="2" type="ORF">JOD64_003817</name>
</gene>
<dbReference type="CDD" id="cd04301">
    <property type="entry name" value="NAT_SF"/>
    <property type="match status" value="1"/>
</dbReference>
<dbReference type="InterPro" id="IPR016181">
    <property type="entry name" value="Acyl_CoA_acyltransferase"/>
</dbReference>
<sequence>MTPSTVDAAIGRIELRDLYDEPDLDLLRRAYVDILVPSFPPDQLEDIEVLVQSSTTLVGVALHDGAPVGVMVADPFGGVLLLSYLAVRPGIRSGGIGGLLVGRLLPAWRERSGADVVLAEVEDPRLHPAGEFGDPTARLRFYQRAGFGMLPVPFTQPRLRPDALREPGLLLAIQPSDAAVSTDLVKSFLIEYFESAEGPEVHDDPEFNALVAVVERQRPELTPLALDQHSTVPPLDVAVELLRRDYPTTGNALDLLATDGRAGPVLDDVWARVLVRLVAGERLPRPGVVVLAALLDALSDAGLLFVSPDPVDAEVLQWWFLGEDDPWAGWWRKDPPSWDGALPQRPLVAQTVRRLPPLPRVAVILSDVLGIAPAEAAAFVGQDEQTYLELVGVARTEVVALIDRQLDKEESGGHLPAM</sequence>
<dbReference type="InterPro" id="IPR000182">
    <property type="entry name" value="GNAT_dom"/>
</dbReference>
<dbReference type="Gene3D" id="3.40.630.30">
    <property type="match status" value="1"/>
</dbReference>
<feature type="domain" description="N-acetyltransferase" evidence="1">
    <location>
        <begin position="13"/>
        <end position="176"/>
    </location>
</feature>
<keyword evidence="3" id="KW-1185">Reference proteome</keyword>
<dbReference type="Proteomes" id="UP000764837">
    <property type="component" value="Unassembled WGS sequence"/>
</dbReference>